<proteinExistence type="predicted"/>
<reference evidence="1" key="1">
    <citation type="journal article" date="2021" name="Proc. Natl. Acad. Sci. U.S.A.">
        <title>A Catalog of Tens of Thousands of Viruses from Human Metagenomes Reveals Hidden Associations with Chronic Diseases.</title>
        <authorList>
            <person name="Tisza M.J."/>
            <person name="Buck C.B."/>
        </authorList>
    </citation>
    <scope>NUCLEOTIDE SEQUENCE</scope>
    <source>
        <strain evidence="1">Ctdv95</strain>
    </source>
</reference>
<sequence length="37" mass="4533">MKKSYPQNSKRIYLQLTEFTKLKSSKVEFYKVEKFKS</sequence>
<evidence type="ECO:0000313" key="1">
    <source>
        <dbReference type="EMBL" id="DAE16135.1"/>
    </source>
</evidence>
<dbReference type="EMBL" id="BK015616">
    <property type="protein sequence ID" value="DAE16135.1"/>
    <property type="molecule type" value="Genomic_DNA"/>
</dbReference>
<organism evidence="1">
    <name type="scientific">Myoviridae sp. ctdv95</name>
    <dbReference type="NCBI Taxonomy" id="2825143"/>
    <lineage>
        <taxon>Viruses</taxon>
        <taxon>Duplodnaviria</taxon>
        <taxon>Heunggongvirae</taxon>
        <taxon>Uroviricota</taxon>
        <taxon>Caudoviricetes</taxon>
    </lineage>
</organism>
<protein>
    <submittedName>
        <fullName evidence="1">Uncharacterized protein</fullName>
    </submittedName>
</protein>
<accession>A0A8S5Q9W0</accession>
<name>A0A8S5Q9W0_9CAUD</name>